<dbReference type="RefSeq" id="WP_349641241.1">
    <property type="nucleotide sequence ID" value="NZ_CAWVOH010000001.1"/>
</dbReference>
<comment type="cofactor">
    <cofactor evidence="1 16">
        <name>FAD</name>
        <dbReference type="ChEBI" id="CHEBI:57692"/>
    </cofactor>
</comment>
<dbReference type="InterPro" id="IPR011601">
    <property type="entry name" value="MurB_C"/>
</dbReference>
<comment type="function">
    <text evidence="2 16">Cell wall formation.</text>
</comment>
<dbReference type="NCBIfam" id="TIGR00179">
    <property type="entry name" value="murB"/>
    <property type="match status" value="1"/>
</dbReference>
<dbReference type="InterPro" id="IPR016167">
    <property type="entry name" value="FAD-bd_PCMH_sub1"/>
</dbReference>
<dbReference type="PROSITE" id="PS51387">
    <property type="entry name" value="FAD_PCMH"/>
    <property type="match status" value="1"/>
</dbReference>
<dbReference type="NCBIfam" id="NF010480">
    <property type="entry name" value="PRK13905.1"/>
    <property type="match status" value="1"/>
</dbReference>
<accession>A0ABP0ERG6</accession>
<comment type="similarity">
    <text evidence="16">Belongs to the MurB family.</text>
</comment>
<dbReference type="PANTHER" id="PTHR21071:SF4">
    <property type="entry name" value="UDP-N-ACETYLENOLPYRUVOYLGLUCOSAMINE REDUCTASE"/>
    <property type="match status" value="1"/>
</dbReference>
<evidence type="ECO:0000256" key="1">
    <source>
        <dbReference type="ARBA" id="ARBA00001974"/>
    </source>
</evidence>
<keyword evidence="5 16" id="KW-0963">Cytoplasm</keyword>
<dbReference type="Proteomes" id="UP001314241">
    <property type="component" value="Unassembled WGS sequence"/>
</dbReference>
<dbReference type="InterPro" id="IPR016169">
    <property type="entry name" value="FAD-bd_PCMH_sub2"/>
</dbReference>
<keyword evidence="7 16" id="KW-0285">Flavoprotein</keyword>
<dbReference type="PANTHER" id="PTHR21071">
    <property type="entry name" value="UDP-N-ACETYLENOLPYRUVOYLGLUCOSAMINE REDUCTASE"/>
    <property type="match status" value="1"/>
</dbReference>
<comment type="subcellular location">
    <subcellularLocation>
        <location evidence="3 16">Cytoplasm</location>
    </subcellularLocation>
</comment>
<feature type="active site" description="Proton donor" evidence="16">
    <location>
        <position position="216"/>
    </location>
</feature>
<keyword evidence="8 16" id="KW-0274">FAD</keyword>
<organism evidence="18 19">
    <name type="scientific">Eupransor demetentiae</name>
    <dbReference type="NCBI Taxonomy" id="3109584"/>
    <lineage>
        <taxon>Bacteria</taxon>
        <taxon>Bacillati</taxon>
        <taxon>Bacillota</taxon>
        <taxon>Bacilli</taxon>
        <taxon>Lactobacillales</taxon>
        <taxon>Lactobacillaceae</taxon>
        <taxon>Eupransor</taxon>
    </lineage>
</organism>
<dbReference type="InterPro" id="IPR003170">
    <property type="entry name" value="MurB"/>
</dbReference>
<evidence type="ECO:0000256" key="6">
    <source>
        <dbReference type="ARBA" id="ARBA00022618"/>
    </source>
</evidence>
<evidence type="ECO:0000256" key="3">
    <source>
        <dbReference type="ARBA" id="ARBA00004496"/>
    </source>
</evidence>
<dbReference type="InterPro" id="IPR006094">
    <property type="entry name" value="Oxid_FAD_bind_N"/>
</dbReference>
<dbReference type="Gene3D" id="3.30.43.10">
    <property type="entry name" value="Uridine Diphospho-n-acetylenolpyruvylglucosamine Reductase, domain 2"/>
    <property type="match status" value="1"/>
</dbReference>
<keyword evidence="13 16" id="KW-0131">Cell cycle</keyword>
<name>A0ABP0ERG6_9LACO</name>
<feature type="domain" description="FAD-binding PCMH-type" evidence="17">
    <location>
        <begin position="21"/>
        <end position="187"/>
    </location>
</feature>
<evidence type="ECO:0000256" key="13">
    <source>
        <dbReference type="ARBA" id="ARBA00023306"/>
    </source>
</evidence>
<evidence type="ECO:0000313" key="19">
    <source>
        <dbReference type="Proteomes" id="UP001314241"/>
    </source>
</evidence>
<keyword evidence="9 16" id="KW-0521">NADP</keyword>
<feature type="active site" evidence="16">
    <location>
        <position position="166"/>
    </location>
</feature>
<evidence type="ECO:0000256" key="16">
    <source>
        <dbReference type="HAMAP-Rule" id="MF_00037"/>
    </source>
</evidence>
<dbReference type="InterPro" id="IPR036318">
    <property type="entry name" value="FAD-bd_PCMH-like_sf"/>
</dbReference>
<evidence type="ECO:0000256" key="10">
    <source>
        <dbReference type="ARBA" id="ARBA00022960"/>
    </source>
</evidence>
<reference evidence="18 19" key="1">
    <citation type="submission" date="2024-01" db="EMBL/GenBank/DDBJ databases">
        <authorList>
            <person name="Botero Cardona J."/>
        </authorList>
    </citation>
    <scope>NUCLEOTIDE SEQUENCE [LARGE SCALE GENOMIC DNA]</scope>
    <source>
        <strain evidence="18 19">LMG 33000</strain>
    </source>
</reference>
<comment type="pathway">
    <text evidence="4 16">Cell wall biogenesis; peptidoglycan biosynthesis.</text>
</comment>
<dbReference type="HAMAP" id="MF_00037">
    <property type="entry name" value="MurB"/>
    <property type="match status" value="1"/>
</dbReference>
<keyword evidence="10 16" id="KW-0133">Cell shape</keyword>
<keyword evidence="11 16" id="KW-0573">Peptidoglycan synthesis</keyword>
<keyword evidence="19" id="KW-1185">Reference proteome</keyword>
<protein>
    <recommendedName>
        <fullName evidence="16">UDP-N-acetylenolpyruvoylglucosamine reductase</fullName>
        <ecNumber evidence="16">1.3.1.98</ecNumber>
    </recommendedName>
    <alternativeName>
        <fullName evidence="16">UDP-N-acetylmuramate dehydrogenase</fullName>
    </alternativeName>
</protein>
<evidence type="ECO:0000256" key="4">
    <source>
        <dbReference type="ARBA" id="ARBA00004752"/>
    </source>
</evidence>
<dbReference type="InterPro" id="IPR016166">
    <property type="entry name" value="FAD-bd_PCMH"/>
</dbReference>
<evidence type="ECO:0000256" key="15">
    <source>
        <dbReference type="ARBA" id="ARBA00048914"/>
    </source>
</evidence>
<evidence type="ECO:0000256" key="5">
    <source>
        <dbReference type="ARBA" id="ARBA00022490"/>
    </source>
</evidence>
<dbReference type="Pfam" id="PF01565">
    <property type="entry name" value="FAD_binding_4"/>
    <property type="match status" value="1"/>
</dbReference>
<dbReference type="Pfam" id="PF02873">
    <property type="entry name" value="MurB_C"/>
    <property type="match status" value="1"/>
</dbReference>
<dbReference type="SUPFAM" id="SSF56194">
    <property type="entry name" value="Uridine diphospho-N-Acetylenolpyruvylglucosamine reductase, MurB, C-terminal domain"/>
    <property type="match status" value="1"/>
</dbReference>
<comment type="catalytic activity">
    <reaction evidence="15 16">
        <text>UDP-N-acetyl-alpha-D-muramate + NADP(+) = UDP-N-acetyl-3-O-(1-carboxyvinyl)-alpha-D-glucosamine + NADPH + H(+)</text>
        <dbReference type="Rhea" id="RHEA:12248"/>
        <dbReference type="ChEBI" id="CHEBI:15378"/>
        <dbReference type="ChEBI" id="CHEBI:57783"/>
        <dbReference type="ChEBI" id="CHEBI:58349"/>
        <dbReference type="ChEBI" id="CHEBI:68483"/>
        <dbReference type="ChEBI" id="CHEBI:70757"/>
        <dbReference type="EC" id="1.3.1.98"/>
    </reaction>
</comment>
<comment type="caution">
    <text evidence="18">The sequence shown here is derived from an EMBL/GenBank/DDBJ whole genome shotgun (WGS) entry which is preliminary data.</text>
</comment>
<evidence type="ECO:0000256" key="9">
    <source>
        <dbReference type="ARBA" id="ARBA00022857"/>
    </source>
</evidence>
<gene>
    <name evidence="16" type="primary">murB</name>
    <name evidence="18" type="ORF">R54876_GBNLAHCA_00241</name>
</gene>
<dbReference type="EC" id="1.3.1.98" evidence="16"/>
<sequence>MQVNGIEILEKQPIAPYAYTQAGGEADYLAIPKNLAELKELLAWAKDKQLDLHVFGRLSNLVVRDGGLRGLVLILSELKEVQKVDEQTIRAQAGADLIWVANQALKYELSGLEWGAGIPGTVGGAVFMNAGAYGGQTDMVVSAVEALTKDGQLRHFDRDELGFGYRQSVFQENGTVIVSADFTLQASNHQAIQELMDENNYRRASKQPLNYPSNGSVFKRPVGHFAGKLIMDADLQGHREGGVEVSRKHAGFMVNIDHGTGNDYEDLIHDVQKRVKELNDIDLETEVRIIGER</sequence>
<dbReference type="GO" id="GO:0008762">
    <property type="term" value="F:UDP-N-acetylmuramate dehydrogenase activity"/>
    <property type="evidence" value="ECO:0007669"/>
    <property type="project" value="UniProtKB-EC"/>
</dbReference>
<feature type="active site" evidence="16">
    <location>
        <position position="286"/>
    </location>
</feature>
<keyword evidence="12 16" id="KW-0560">Oxidoreductase</keyword>
<evidence type="ECO:0000256" key="14">
    <source>
        <dbReference type="ARBA" id="ARBA00023316"/>
    </source>
</evidence>
<dbReference type="SUPFAM" id="SSF56176">
    <property type="entry name" value="FAD-binding/transporter-associated domain-like"/>
    <property type="match status" value="1"/>
</dbReference>
<evidence type="ECO:0000259" key="17">
    <source>
        <dbReference type="PROSITE" id="PS51387"/>
    </source>
</evidence>
<evidence type="ECO:0000313" key="18">
    <source>
        <dbReference type="EMBL" id="CAK8053684.1"/>
    </source>
</evidence>
<dbReference type="Gene3D" id="3.90.78.10">
    <property type="entry name" value="UDP-N-acetylenolpyruvoylglucosamine reductase, C-terminal domain"/>
    <property type="match status" value="1"/>
</dbReference>
<evidence type="ECO:0000256" key="2">
    <source>
        <dbReference type="ARBA" id="ARBA00003921"/>
    </source>
</evidence>
<dbReference type="InterPro" id="IPR036635">
    <property type="entry name" value="MurB_C_sf"/>
</dbReference>
<keyword evidence="14 16" id="KW-0961">Cell wall biogenesis/degradation</keyword>
<dbReference type="Gene3D" id="3.30.465.10">
    <property type="match status" value="1"/>
</dbReference>
<evidence type="ECO:0000256" key="8">
    <source>
        <dbReference type="ARBA" id="ARBA00022827"/>
    </source>
</evidence>
<proteinExistence type="inferred from homology"/>
<keyword evidence="6 16" id="KW-0132">Cell division</keyword>
<dbReference type="EMBL" id="CAWVOH010000001">
    <property type="protein sequence ID" value="CAK8053684.1"/>
    <property type="molecule type" value="Genomic_DNA"/>
</dbReference>
<evidence type="ECO:0000256" key="7">
    <source>
        <dbReference type="ARBA" id="ARBA00022630"/>
    </source>
</evidence>
<evidence type="ECO:0000256" key="11">
    <source>
        <dbReference type="ARBA" id="ARBA00022984"/>
    </source>
</evidence>
<evidence type="ECO:0000256" key="12">
    <source>
        <dbReference type="ARBA" id="ARBA00023002"/>
    </source>
</evidence>